<feature type="transmembrane region" description="Helical" evidence="2">
    <location>
        <begin position="21"/>
        <end position="39"/>
    </location>
</feature>
<evidence type="ECO:0000313" key="4">
    <source>
        <dbReference type="Proteomes" id="UP001299235"/>
    </source>
</evidence>
<proteinExistence type="inferred from homology"/>
<sequence>MQGAENTEKQQLSAPLRVRMWEYRIISVIVCAFSFWIASKGNWNKIPVSIATVVLIIGIAIWMLGSPDDYNGSTDICSMIAMDCPRKIEEFYEAYKDVRTPLGSGYLVQFYTMRQPALMFGPDKNGDFLYFWLSKDGNIGYLGYSFMTSMIKGKYNDPIFPAEEDFGDNTAKYVCYQSDVLLMQKQLRESLEHFVKTKQVLEIPQSHPSEVYTFTEDFKLTGQHFDLCDNEGNRVFEIEGTAPLRTLSVYDNQHNEIFKMTKKIVSVLPTYQFYYRGELYGTLEKKFVLVKDKFEMKVKEGKLELTEYAGSIGHNFCVTLNGKTLGTILDNLDLKMENIVFDNAVIIAYEEKYLPLLAAMAVMAARELARDRS</sequence>
<feature type="transmembrane region" description="Helical" evidence="2">
    <location>
        <begin position="45"/>
        <end position="64"/>
    </location>
</feature>
<keyword evidence="2" id="KW-0812">Transmembrane</keyword>
<dbReference type="InterPro" id="IPR007612">
    <property type="entry name" value="LOR"/>
</dbReference>
<organism evidence="3 4">
    <name type="scientific">Hominisplanchenecus faecis</name>
    <dbReference type="NCBI Taxonomy" id="2885351"/>
    <lineage>
        <taxon>Bacteria</taxon>
        <taxon>Bacillati</taxon>
        <taxon>Bacillota</taxon>
        <taxon>Clostridia</taxon>
        <taxon>Lachnospirales</taxon>
        <taxon>Lachnospiraceae</taxon>
        <taxon>Hominisplanchenecus</taxon>
    </lineage>
</organism>
<comment type="caution">
    <text evidence="3">The sequence shown here is derived from an EMBL/GenBank/DDBJ whole genome shotgun (WGS) entry which is preliminary data.</text>
</comment>
<dbReference type="SUPFAM" id="SSF54518">
    <property type="entry name" value="Tubby C-terminal domain-like"/>
    <property type="match status" value="1"/>
</dbReference>
<keyword evidence="2" id="KW-1133">Transmembrane helix</keyword>
<name>A0ABS8EY24_9FIRM</name>
<dbReference type="Gene3D" id="2.40.160.200">
    <property type="entry name" value="LURP1-related"/>
    <property type="match status" value="1"/>
</dbReference>
<evidence type="ECO:0000256" key="2">
    <source>
        <dbReference type="SAM" id="Phobius"/>
    </source>
</evidence>
<dbReference type="InterPro" id="IPR025659">
    <property type="entry name" value="Tubby-like_C"/>
</dbReference>
<keyword evidence="2" id="KW-0472">Membrane</keyword>
<protein>
    <recommendedName>
        <fullName evidence="5">DUF3137 domain-containing protein</fullName>
    </recommendedName>
</protein>
<evidence type="ECO:0000256" key="1">
    <source>
        <dbReference type="ARBA" id="ARBA00005437"/>
    </source>
</evidence>
<dbReference type="EMBL" id="JAJEQE010000056">
    <property type="protein sequence ID" value="MCC2150106.1"/>
    <property type="molecule type" value="Genomic_DNA"/>
</dbReference>
<dbReference type="Pfam" id="PF04525">
    <property type="entry name" value="LOR"/>
    <property type="match status" value="1"/>
</dbReference>
<dbReference type="InterPro" id="IPR038595">
    <property type="entry name" value="LOR_sf"/>
</dbReference>
<keyword evidence="4" id="KW-1185">Reference proteome</keyword>
<reference evidence="3 4" key="1">
    <citation type="submission" date="2021-10" db="EMBL/GenBank/DDBJ databases">
        <title>Anaerobic single-cell dispensing facilitates the cultivation of human gut bacteria.</title>
        <authorList>
            <person name="Afrizal A."/>
        </authorList>
    </citation>
    <scope>NUCLEOTIDE SEQUENCE [LARGE SCALE GENOMIC DNA]</scope>
    <source>
        <strain evidence="3 4">CLA-AA-H246</strain>
    </source>
</reference>
<gene>
    <name evidence="3" type="ORF">LKD42_12805</name>
</gene>
<dbReference type="Proteomes" id="UP001299235">
    <property type="component" value="Unassembled WGS sequence"/>
</dbReference>
<evidence type="ECO:0000313" key="3">
    <source>
        <dbReference type="EMBL" id="MCC2150106.1"/>
    </source>
</evidence>
<accession>A0ABS8EY24</accession>
<evidence type="ECO:0008006" key="5">
    <source>
        <dbReference type="Google" id="ProtNLM"/>
    </source>
</evidence>
<comment type="similarity">
    <text evidence="1">Belongs to the LOR family.</text>
</comment>